<dbReference type="Proteomes" id="UP000044938">
    <property type="component" value="Unassembled WGS sequence"/>
</dbReference>
<evidence type="ECO:0000313" key="2">
    <source>
        <dbReference type="EMBL" id="COU90833.1"/>
    </source>
</evidence>
<name>A0A0U0QJ63_MYCTX</name>
<reference evidence="4 5" key="2">
    <citation type="submission" date="2015-03" db="EMBL/GenBank/DDBJ databases">
        <authorList>
            <consortium name="Pathogen Informatics"/>
        </authorList>
    </citation>
    <scope>NUCLEOTIDE SEQUENCE [LARGE SCALE GENOMIC DNA]</scope>
    <source>
        <strain evidence="4">K00500041</strain>
        <strain evidence="3 5">M09401471</strain>
    </source>
</reference>
<sequence length="175" mass="18775">MTVQAGGANCGNERQPRLRCWRTRLDIPVQLRVANGQRHRHRHRHLLGGLGDQRQVPSQQGALGQDRQRRTGCRQRADDARHQGVAALRALVGVGVGAQRDGLAPPGRPAQLVTQHSGDVGLDHHLGVEVGARIEVQVLVGGAGETIATSMRAAAVAVDGVAKRQRGRVGHLVQR</sequence>
<evidence type="ECO:0000313" key="4">
    <source>
        <dbReference type="Proteomes" id="UP000038802"/>
    </source>
</evidence>
<evidence type="ECO:0000313" key="5">
    <source>
        <dbReference type="Proteomes" id="UP000044938"/>
    </source>
</evidence>
<dbReference type="Proteomes" id="UP000038802">
    <property type="component" value="Unassembled WGS sequence"/>
</dbReference>
<evidence type="ECO:0000313" key="3">
    <source>
        <dbReference type="EMBL" id="COW18467.1"/>
    </source>
</evidence>
<protein>
    <submittedName>
        <fullName evidence="2">Uncharacterized protein</fullName>
    </submittedName>
</protein>
<proteinExistence type="predicted"/>
<organism evidence="2 4">
    <name type="scientific">Mycobacterium tuberculosis</name>
    <dbReference type="NCBI Taxonomy" id="1773"/>
    <lineage>
        <taxon>Bacteria</taxon>
        <taxon>Bacillati</taxon>
        <taxon>Actinomycetota</taxon>
        <taxon>Actinomycetes</taxon>
        <taxon>Mycobacteriales</taxon>
        <taxon>Mycobacteriaceae</taxon>
        <taxon>Mycobacterium</taxon>
        <taxon>Mycobacterium tuberculosis complex</taxon>
    </lineage>
</organism>
<reference evidence="2" key="1">
    <citation type="submission" date="2015-03" db="EMBL/GenBank/DDBJ databases">
        <authorList>
            <person name="Murphy D."/>
        </authorList>
    </citation>
    <scope>NUCLEOTIDE SEQUENCE [LARGE SCALE GENOMIC DNA]</scope>
    <source>
        <strain evidence="2">K00500041</strain>
    </source>
</reference>
<accession>A0A0U0QJ63</accession>
<dbReference type="EMBL" id="CSAE01000002">
    <property type="protein sequence ID" value="COU90833.1"/>
    <property type="molecule type" value="Genomic_DNA"/>
</dbReference>
<gene>
    <name evidence="2" type="ORF">ERS007703_00030</name>
    <name evidence="3" type="ORF">ERS007720_01943</name>
</gene>
<dbReference type="AlphaFoldDB" id="A0A0U0QJ63"/>
<feature type="region of interest" description="Disordered" evidence="1">
    <location>
        <begin position="47"/>
        <end position="70"/>
    </location>
</feature>
<dbReference type="EMBL" id="CSAJ01000220">
    <property type="protein sequence ID" value="COW18467.1"/>
    <property type="molecule type" value="Genomic_DNA"/>
</dbReference>
<evidence type="ECO:0000256" key="1">
    <source>
        <dbReference type="SAM" id="MobiDB-lite"/>
    </source>
</evidence>